<protein>
    <submittedName>
        <fullName evidence="1">Alpha/beta hydrolase</fullName>
    </submittedName>
</protein>
<comment type="caution">
    <text evidence="1">The sequence shown here is derived from an EMBL/GenBank/DDBJ whole genome shotgun (WGS) entry which is preliminary data.</text>
</comment>
<dbReference type="OrthoDB" id="9804993at2"/>
<dbReference type="EMBL" id="QTJU01000002">
    <property type="protein sequence ID" value="RFM28482.1"/>
    <property type="molecule type" value="Genomic_DNA"/>
</dbReference>
<evidence type="ECO:0000313" key="1">
    <source>
        <dbReference type="EMBL" id="RFM28482.1"/>
    </source>
</evidence>
<dbReference type="AlphaFoldDB" id="A0A3E1NKP1"/>
<evidence type="ECO:0000313" key="2">
    <source>
        <dbReference type="Proteomes" id="UP000261284"/>
    </source>
</evidence>
<dbReference type="SUPFAM" id="SSF53474">
    <property type="entry name" value="alpha/beta-Hydrolases"/>
    <property type="match status" value="1"/>
</dbReference>
<name>A0A3E1NKP1_9BACT</name>
<dbReference type="Pfam" id="PF06821">
    <property type="entry name" value="Ser_hydrolase"/>
    <property type="match status" value="1"/>
</dbReference>
<dbReference type="RefSeq" id="WP_116846472.1">
    <property type="nucleotide sequence ID" value="NZ_QTJU01000002.1"/>
</dbReference>
<keyword evidence="1" id="KW-0378">Hydrolase</keyword>
<reference evidence="1 2" key="1">
    <citation type="submission" date="2018-08" db="EMBL/GenBank/DDBJ databases">
        <title>Chitinophagaceae sp. K23C18032701, a novel bacterium isolated from forest soil.</title>
        <authorList>
            <person name="Wang C."/>
        </authorList>
    </citation>
    <scope>NUCLEOTIDE SEQUENCE [LARGE SCALE GENOMIC DNA]</scope>
    <source>
        <strain evidence="1 2">K23C18032701</strain>
    </source>
</reference>
<accession>A0A3E1NKP1</accession>
<keyword evidence="2" id="KW-1185">Reference proteome</keyword>
<gene>
    <name evidence="1" type="ORF">DXN05_06655</name>
</gene>
<dbReference type="InterPro" id="IPR029058">
    <property type="entry name" value="AB_hydrolase_fold"/>
</dbReference>
<dbReference type="GO" id="GO:0016787">
    <property type="term" value="F:hydrolase activity"/>
    <property type="evidence" value="ECO:0007669"/>
    <property type="project" value="UniProtKB-KW"/>
</dbReference>
<proteinExistence type="predicted"/>
<dbReference type="Gene3D" id="3.40.50.1820">
    <property type="entry name" value="alpha/beta hydrolase"/>
    <property type="match status" value="1"/>
</dbReference>
<organism evidence="1 2">
    <name type="scientific">Deminuibacter soli</name>
    <dbReference type="NCBI Taxonomy" id="2291815"/>
    <lineage>
        <taxon>Bacteria</taxon>
        <taxon>Pseudomonadati</taxon>
        <taxon>Bacteroidota</taxon>
        <taxon>Chitinophagia</taxon>
        <taxon>Chitinophagales</taxon>
        <taxon>Chitinophagaceae</taxon>
        <taxon>Deminuibacter</taxon>
    </lineage>
</organism>
<dbReference type="InterPro" id="IPR010662">
    <property type="entry name" value="RBBP9/YdeN"/>
</dbReference>
<sequence>MQFQSNIFTVPGLGNSGEGHWQTIWEQQFNFTRIQQRDWDTPVCSDWIAAIDAAVTGAPQMHEVILVGHSLACTTIAAWAHQYQRLIKGALLVAPSNTEADSYPTGTTGFIPMVLNPLPFPSITVTSNNDYYVTPEKAAQFAASWGSRLHNIGDAGHINVSAGYGEWWQGLHYLLELDKIPF</sequence>
<dbReference type="Proteomes" id="UP000261284">
    <property type="component" value="Unassembled WGS sequence"/>
</dbReference>